<keyword evidence="1" id="KW-0175">Coiled coil</keyword>
<accession>A0A0G0MC99</accession>
<evidence type="ECO:0000256" key="1">
    <source>
        <dbReference type="SAM" id="Coils"/>
    </source>
</evidence>
<organism evidence="2 3">
    <name type="scientific">Candidatus Woesebacteria bacterium GW2011_GWB1_39_12</name>
    <dbReference type="NCBI Taxonomy" id="1618574"/>
    <lineage>
        <taxon>Bacteria</taxon>
        <taxon>Candidatus Woeseibacteriota</taxon>
    </lineage>
</organism>
<name>A0A0G0MC99_9BACT</name>
<dbReference type="STRING" id="1618574.UT24_C0003G0066"/>
<comment type="caution">
    <text evidence="2">The sequence shown here is derived from an EMBL/GenBank/DDBJ whole genome shotgun (WGS) entry which is preliminary data.</text>
</comment>
<evidence type="ECO:0000313" key="3">
    <source>
        <dbReference type="Proteomes" id="UP000033881"/>
    </source>
</evidence>
<sequence>MSDSDTISEMLDELRALCNQIEEFEKDRKEAQAELDGTDMELSVLKSQKRKKISELRKMITEHSKDNIAFLKELNALI</sequence>
<dbReference type="AlphaFoldDB" id="A0A0G0MC99"/>
<proteinExistence type="predicted"/>
<protein>
    <submittedName>
        <fullName evidence="2">Uncharacterized protein</fullName>
    </submittedName>
</protein>
<feature type="coiled-coil region" evidence="1">
    <location>
        <begin position="7"/>
        <end position="48"/>
    </location>
</feature>
<dbReference type="EMBL" id="LBWB01000003">
    <property type="protein sequence ID" value="KKR01659.1"/>
    <property type="molecule type" value="Genomic_DNA"/>
</dbReference>
<dbReference type="Proteomes" id="UP000033881">
    <property type="component" value="Unassembled WGS sequence"/>
</dbReference>
<evidence type="ECO:0000313" key="2">
    <source>
        <dbReference type="EMBL" id="KKR01659.1"/>
    </source>
</evidence>
<gene>
    <name evidence="2" type="ORF">UT24_C0003G0066</name>
</gene>
<reference evidence="2 3" key="1">
    <citation type="journal article" date="2015" name="Nature">
        <title>rRNA introns, odd ribosomes, and small enigmatic genomes across a large radiation of phyla.</title>
        <authorList>
            <person name="Brown C.T."/>
            <person name="Hug L.A."/>
            <person name="Thomas B.C."/>
            <person name="Sharon I."/>
            <person name="Castelle C.J."/>
            <person name="Singh A."/>
            <person name="Wilkins M.J."/>
            <person name="Williams K.H."/>
            <person name="Banfield J.F."/>
        </authorList>
    </citation>
    <scope>NUCLEOTIDE SEQUENCE [LARGE SCALE GENOMIC DNA]</scope>
</reference>